<reference evidence="1" key="1">
    <citation type="submission" date="2009-07" db="EMBL/GenBank/DDBJ databases">
        <authorList>
            <person name="Weinstock G."/>
            <person name="Sodergren E."/>
            <person name="Clifton S."/>
            <person name="Fulton L."/>
            <person name="Fulton B."/>
            <person name="Courtney L."/>
            <person name="Fronick C."/>
            <person name="Harrison M."/>
            <person name="Strong C."/>
            <person name="Farmer C."/>
            <person name="Delahaunty K."/>
            <person name="Markovic C."/>
            <person name="Hall O."/>
            <person name="Minx P."/>
            <person name="Tomlinson C."/>
            <person name="Mitreva M."/>
            <person name="Nelson J."/>
            <person name="Hou S."/>
            <person name="Wollam A."/>
            <person name="Pepin K.H."/>
            <person name="Johnson M."/>
            <person name="Bhonagiri V."/>
            <person name="Nash W.E."/>
            <person name="Warren W."/>
            <person name="Chinwalla A."/>
            <person name="Mardis E.R."/>
            <person name="Wilson R.K."/>
        </authorList>
    </citation>
    <scope>NUCLEOTIDE SEQUENCE [LARGE SCALE GENOMIC DNA]</scope>
    <source>
        <strain evidence="1">DSM 14469</strain>
    </source>
</reference>
<dbReference type="Proteomes" id="UP000005561">
    <property type="component" value="Unassembled WGS sequence"/>
</dbReference>
<evidence type="ECO:0000313" key="1">
    <source>
        <dbReference type="EMBL" id="EET61954.1"/>
    </source>
</evidence>
<dbReference type="EMBL" id="ACCL02000004">
    <property type="protein sequence ID" value="EET61954.1"/>
    <property type="molecule type" value="Genomic_DNA"/>
</dbReference>
<gene>
    <name evidence="1" type="ORF">BRYFOR_06148</name>
</gene>
<evidence type="ECO:0000313" key="2">
    <source>
        <dbReference type="Proteomes" id="UP000005561"/>
    </source>
</evidence>
<keyword evidence="2" id="KW-1185">Reference proteome</keyword>
<comment type="caution">
    <text evidence="1">The sequence shown here is derived from an EMBL/GenBank/DDBJ whole genome shotgun (WGS) entry which is preliminary data.</text>
</comment>
<name>C6LC02_9FIRM</name>
<protein>
    <submittedName>
        <fullName evidence="1">Uncharacterized protein</fullName>
    </submittedName>
</protein>
<organism evidence="1 2">
    <name type="scientific">Marvinbryantia formatexigens DSM 14469</name>
    <dbReference type="NCBI Taxonomy" id="478749"/>
    <lineage>
        <taxon>Bacteria</taxon>
        <taxon>Bacillati</taxon>
        <taxon>Bacillota</taxon>
        <taxon>Clostridia</taxon>
        <taxon>Lachnospirales</taxon>
        <taxon>Lachnospiraceae</taxon>
        <taxon>Marvinbryantia</taxon>
    </lineage>
</organism>
<accession>C6LC02</accession>
<sequence length="52" mass="5700">MAATARKAPGCDDKVYMQTKQAASGSFCRYGLEKFPVSLHFFNASPLILSPF</sequence>
<dbReference type="AlphaFoldDB" id="C6LC02"/>
<proteinExistence type="predicted"/>